<dbReference type="Proteomes" id="UP000541425">
    <property type="component" value="Unassembled WGS sequence"/>
</dbReference>
<dbReference type="PANTHER" id="PTHR22911">
    <property type="entry name" value="ACYL-MALONYL CONDENSING ENZYME-RELATED"/>
    <property type="match status" value="1"/>
</dbReference>
<name>A0A7W5Y0N1_9BACT</name>
<evidence type="ECO:0000259" key="2">
    <source>
        <dbReference type="Pfam" id="PF00892"/>
    </source>
</evidence>
<dbReference type="EMBL" id="JACICA010000001">
    <property type="protein sequence ID" value="MBB3701710.1"/>
    <property type="molecule type" value="Genomic_DNA"/>
</dbReference>
<proteinExistence type="predicted"/>
<reference evidence="3 4" key="1">
    <citation type="submission" date="2020-08" db="EMBL/GenBank/DDBJ databases">
        <title>Genomic Encyclopedia of Type Strains, Phase IV (KMG-IV): sequencing the most valuable type-strain genomes for metagenomic binning, comparative biology and taxonomic classification.</title>
        <authorList>
            <person name="Goeker M."/>
        </authorList>
    </citation>
    <scope>NUCLEOTIDE SEQUENCE [LARGE SCALE GENOMIC DNA]</scope>
    <source>
        <strain evidence="3 4">DSM 22548</strain>
    </source>
</reference>
<feature type="transmembrane region" description="Helical" evidence="1">
    <location>
        <begin position="142"/>
        <end position="161"/>
    </location>
</feature>
<feature type="transmembrane region" description="Helical" evidence="1">
    <location>
        <begin position="266"/>
        <end position="283"/>
    </location>
</feature>
<dbReference type="GO" id="GO:0016020">
    <property type="term" value="C:membrane"/>
    <property type="evidence" value="ECO:0007669"/>
    <property type="project" value="InterPro"/>
</dbReference>
<sequence>MMLSEKGKAFLQLHMSVLLAGFTGLFGRLVSLDAAQLSWWRMMLTTLILVVFIGFPRIPLKRAFQLAACGGLLGIHWVLFYASIQYANVSIGVVCYALVGFFTAIVEPLVFHKKFSPRELVYSLITVAGLLCIFSLDSRYRLGIAIGSVAAFTAAVAAIFLKKYSQEVRSRDALAYQMMGGFVVLTLLVPLYLAAFTDVPTLFVLPQTVDLMWIFGLSLFCTVALYFLQIAALKTLPAFTVELSYNLEPIYTICMAFIFFGEGRELNFSFYLGIGLVVLSVLLQTQRAMKKKEA</sequence>
<evidence type="ECO:0000313" key="4">
    <source>
        <dbReference type="Proteomes" id="UP000541425"/>
    </source>
</evidence>
<feature type="domain" description="EamA" evidence="2">
    <location>
        <begin position="142"/>
        <end position="283"/>
    </location>
</feature>
<protein>
    <submittedName>
        <fullName evidence="3">Drug/metabolite transporter (DMT)-like permease</fullName>
    </submittedName>
</protein>
<dbReference type="PANTHER" id="PTHR22911:SF79">
    <property type="entry name" value="MOBA-LIKE NTP TRANSFERASE DOMAIN-CONTAINING PROTEIN"/>
    <property type="match status" value="1"/>
</dbReference>
<feature type="transmembrane region" description="Helical" evidence="1">
    <location>
        <begin position="39"/>
        <end position="56"/>
    </location>
</feature>
<dbReference type="RefSeq" id="WP_183693655.1">
    <property type="nucleotide sequence ID" value="NZ_JACICA010000001.1"/>
</dbReference>
<dbReference type="SUPFAM" id="SSF103481">
    <property type="entry name" value="Multidrug resistance efflux transporter EmrE"/>
    <property type="match status" value="2"/>
</dbReference>
<dbReference type="InterPro" id="IPR037185">
    <property type="entry name" value="EmrE-like"/>
</dbReference>
<keyword evidence="1" id="KW-0472">Membrane</keyword>
<keyword evidence="1" id="KW-0812">Transmembrane</keyword>
<feature type="transmembrane region" description="Helical" evidence="1">
    <location>
        <begin position="9"/>
        <end position="27"/>
    </location>
</feature>
<feature type="transmembrane region" description="Helical" evidence="1">
    <location>
        <begin position="213"/>
        <end position="231"/>
    </location>
</feature>
<gene>
    <name evidence="3" type="ORF">FHS60_000152</name>
</gene>
<feature type="transmembrane region" description="Helical" evidence="1">
    <location>
        <begin position="243"/>
        <end position="260"/>
    </location>
</feature>
<accession>A0A7W5Y0N1</accession>
<keyword evidence="1" id="KW-1133">Transmembrane helix</keyword>
<evidence type="ECO:0000313" key="3">
    <source>
        <dbReference type="EMBL" id="MBB3701710.1"/>
    </source>
</evidence>
<comment type="caution">
    <text evidence="3">The sequence shown here is derived from an EMBL/GenBank/DDBJ whole genome shotgun (WGS) entry which is preliminary data.</text>
</comment>
<organism evidence="3 4">
    <name type="scientific">Alloprevotella rava</name>
    <dbReference type="NCBI Taxonomy" id="671218"/>
    <lineage>
        <taxon>Bacteria</taxon>
        <taxon>Pseudomonadati</taxon>
        <taxon>Bacteroidota</taxon>
        <taxon>Bacteroidia</taxon>
        <taxon>Bacteroidales</taxon>
        <taxon>Prevotellaceae</taxon>
        <taxon>Alloprevotella</taxon>
    </lineage>
</organism>
<dbReference type="InterPro" id="IPR000620">
    <property type="entry name" value="EamA_dom"/>
</dbReference>
<feature type="transmembrane region" description="Helical" evidence="1">
    <location>
        <begin position="63"/>
        <end position="84"/>
    </location>
</feature>
<dbReference type="Pfam" id="PF00892">
    <property type="entry name" value="EamA"/>
    <property type="match status" value="2"/>
</dbReference>
<evidence type="ECO:0000256" key="1">
    <source>
        <dbReference type="SAM" id="Phobius"/>
    </source>
</evidence>
<dbReference type="AlphaFoldDB" id="A0A7W5Y0N1"/>
<feature type="transmembrane region" description="Helical" evidence="1">
    <location>
        <begin position="173"/>
        <end position="193"/>
    </location>
</feature>
<feature type="domain" description="EamA" evidence="2">
    <location>
        <begin position="13"/>
        <end position="134"/>
    </location>
</feature>
<feature type="transmembrane region" description="Helical" evidence="1">
    <location>
        <begin position="90"/>
        <end position="111"/>
    </location>
</feature>